<evidence type="ECO:0008006" key="3">
    <source>
        <dbReference type="Google" id="ProtNLM"/>
    </source>
</evidence>
<organism evidence="1 2">
    <name type="scientific">Nonomuraea fuscirosea</name>
    <dbReference type="NCBI Taxonomy" id="1291556"/>
    <lineage>
        <taxon>Bacteria</taxon>
        <taxon>Bacillati</taxon>
        <taxon>Actinomycetota</taxon>
        <taxon>Actinomycetes</taxon>
        <taxon>Streptosporangiales</taxon>
        <taxon>Streptosporangiaceae</taxon>
        <taxon>Nonomuraea</taxon>
    </lineage>
</organism>
<keyword evidence="2" id="KW-1185">Reference proteome</keyword>
<comment type="caution">
    <text evidence="1">The sequence shown here is derived from an EMBL/GenBank/DDBJ whole genome shotgun (WGS) entry which is preliminary data.</text>
</comment>
<evidence type="ECO:0000313" key="1">
    <source>
        <dbReference type="EMBL" id="PRX41532.1"/>
    </source>
</evidence>
<dbReference type="AlphaFoldDB" id="A0A2T0LGV5"/>
<dbReference type="Gene3D" id="3.40.1090.10">
    <property type="entry name" value="Cytosolic phospholipase A2 catalytic domain"/>
    <property type="match status" value="1"/>
</dbReference>
<protein>
    <recommendedName>
        <fullName evidence="3">Patatin-like phospholipase</fullName>
    </recommendedName>
</protein>
<proteinExistence type="predicted"/>
<dbReference type="OrthoDB" id="2339873at2"/>
<dbReference type="SUPFAM" id="SSF52151">
    <property type="entry name" value="FabD/lysophospholipase-like"/>
    <property type="match status" value="1"/>
</dbReference>
<dbReference type="Proteomes" id="UP000238312">
    <property type="component" value="Unassembled WGS sequence"/>
</dbReference>
<gene>
    <name evidence="1" type="ORF">B0I32_1752</name>
</gene>
<reference evidence="1 2" key="1">
    <citation type="submission" date="2018-03" db="EMBL/GenBank/DDBJ databases">
        <title>Genomic Encyclopedia of Type Strains, Phase III (KMG-III): the genomes of soil and plant-associated and newly described type strains.</title>
        <authorList>
            <person name="Whitman W."/>
        </authorList>
    </citation>
    <scope>NUCLEOTIDE SEQUENCE [LARGE SCALE GENOMIC DNA]</scope>
    <source>
        <strain evidence="1 2">CGMCC 4.7104</strain>
    </source>
</reference>
<dbReference type="InterPro" id="IPR016035">
    <property type="entry name" value="Acyl_Trfase/lysoPLipase"/>
</dbReference>
<dbReference type="RefSeq" id="WP_106253670.1">
    <property type="nucleotide sequence ID" value="NZ_JBFAIL010000076.1"/>
</dbReference>
<accession>A0A2T0LGV5</accession>
<evidence type="ECO:0000313" key="2">
    <source>
        <dbReference type="Proteomes" id="UP000238312"/>
    </source>
</evidence>
<dbReference type="EMBL" id="PVNG01000075">
    <property type="protein sequence ID" value="PRX41532.1"/>
    <property type="molecule type" value="Genomic_DNA"/>
</dbReference>
<name>A0A2T0LGV5_9ACTN</name>
<sequence>MLAGLAEHGVDLSSADVVIGTSAGAVVGAQLACGLDCRQCFEARLASVAGGTAARGTEKALLKLIWASMRSGTDAQAFRKRIGRTALNAKTPSEEVRLRTVAGWLGKATEWPARGHC</sequence>